<dbReference type="KEGG" id="ehx:EMIHUDRAFT_215766"/>
<dbReference type="RefSeq" id="XP_005762934.1">
    <property type="nucleotide sequence ID" value="XM_005762877.1"/>
</dbReference>
<evidence type="ECO:0000313" key="2">
    <source>
        <dbReference type="Proteomes" id="UP000013827"/>
    </source>
</evidence>
<keyword evidence="2" id="KW-1185">Reference proteome</keyword>
<dbReference type="Proteomes" id="UP000013827">
    <property type="component" value="Unassembled WGS sequence"/>
</dbReference>
<dbReference type="PaxDb" id="2903-EOD10505"/>
<sequence length="78" mass="8484">MSGDSTAAATPLSAVVHFLVDRCEINEEDAAQYAAALCTDGYDTLASLCDVEESDWDGYEIKKGHLKRIKLTTAKCRT</sequence>
<organism evidence="1 2">
    <name type="scientific">Emiliania huxleyi (strain CCMP1516)</name>
    <dbReference type="NCBI Taxonomy" id="280463"/>
    <lineage>
        <taxon>Eukaryota</taxon>
        <taxon>Haptista</taxon>
        <taxon>Haptophyta</taxon>
        <taxon>Prymnesiophyceae</taxon>
        <taxon>Isochrysidales</taxon>
        <taxon>Noelaerhabdaceae</taxon>
        <taxon>Emiliania</taxon>
    </lineage>
</organism>
<dbReference type="AlphaFoldDB" id="A0A0D3IGX0"/>
<reference evidence="1" key="2">
    <citation type="submission" date="2024-10" db="UniProtKB">
        <authorList>
            <consortium name="EnsemblProtists"/>
        </authorList>
    </citation>
    <scope>IDENTIFICATION</scope>
</reference>
<protein>
    <recommendedName>
        <fullName evidence="3">SAM domain-containing protein</fullName>
    </recommendedName>
</protein>
<reference evidence="2" key="1">
    <citation type="journal article" date="2013" name="Nature">
        <title>Pan genome of the phytoplankton Emiliania underpins its global distribution.</title>
        <authorList>
            <person name="Read B.A."/>
            <person name="Kegel J."/>
            <person name="Klute M.J."/>
            <person name="Kuo A."/>
            <person name="Lefebvre S.C."/>
            <person name="Maumus F."/>
            <person name="Mayer C."/>
            <person name="Miller J."/>
            <person name="Monier A."/>
            <person name="Salamov A."/>
            <person name="Young J."/>
            <person name="Aguilar M."/>
            <person name="Claverie J.M."/>
            <person name="Frickenhaus S."/>
            <person name="Gonzalez K."/>
            <person name="Herman E.K."/>
            <person name="Lin Y.C."/>
            <person name="Napier J."/>
            <person name="Ogata H."/>
            <person name="Sarno A.F."/>
            <person name="Shmutz J."/>
            <person name="Schroeder D."/>
            <person name="de Vargas C."/>
            <person name="Verret F."/>
            <person name="von Dassow P."/>
            <person name="Valentin K."/>
            <person name="Van de Peer Y."/>
            <person name="Wheeler G."/>
            <person name="Dacks J.B."/>
            <person name="Delwiche C.F."/>
            <person name="Dyhrman S.T."/>
            <person name="Glockner G."/>
            <person name="John U."/>
            <person name="Richards T."/>
            <person name="Worden A.Z."/>
            <person name="Zhang X."/>
            <person name="Grigoriev I.V."/>
            <person name="Allen A.E."/>
            <person name="Bidle K."/>
            <person name="Borodovsky M."/>
            <person name="Bowler C."/>
            <person name="Brownlee C."/>
            <person name="Cock J.M."/>
            <person name="Elias M."/>
            <person name="Gladyshev V.N."/>
            <person name="Groth M."/>
            <person name="Guda C."/>
            <person name="Hadaegh A."/>
            <person name="Iglesias-Rodriguez M.D."/>
            <person name="Jenkins J."/>
            <person name="Jones B.M."/>
            <person name="Lawson T."/>
            <person name="Leese F."/>
            <person name="Lindquist E."/>
            <person name="Lobanov A."/>
            <person name="Lomsadze A."/>
            <person name="Malik S.B."/>
            <person name="Marsh M.E."/>
            <person name="Mackinder L."/>
            <person name="Mock T."/>
            <person name="Mueller-Roeber B."/>
            <person name="Pagarete A."/>
            <person name="Parker M."/>
            <person name="Probert I."/>
            <person name="Quesneville H."/>
            <person name="Raines C."/>
            <person name="Rensing S.A."/>
            <person name="Riano-Pachon D.M."/>
            <person name="Richier S."/>
            <person name="Rokitta S."/>
            <person name="Shiraiwa Y."/>
            <person name="Soanes D.M."/>
            <person name="van der Giezen M."/>
            <person name="Wahlund T.M."/>
            <person name="Williams B."/>
            <person name="Wilson W."/>
            <person name="Wolfe G."/>
            <person name="Wurch L.L."/>
        </authorList>
    </citation>
    <scope>NUCLEOTIDE SEQUENCE</scope>
</reference>
<dbReference type="Gene3D" id="1.10.150.50">
    <property type="entry name" value="Transcription Factor, Ets-1"/>
    <property type="match status" value="1"/>
</dbReference>
<proteinExistence type="predicted"/>
<evidence type="ECO:0008006" key="3">
    <source>
        <dbReference type="Google" id="ProtNLM"/>
    </source>
</evidence>
<dbReference type="GeneID" id="17256570"/>
<dbReference type="InterPro" id="IPR013761">
    <property type="entry name" value="SAM/pointed_sf"/>
</dbReference>
<accession>A0A0D3IGX0</accession>
<dbReference type="HOGENOM" id="CLU_2627134_0_0_1"/>
<evidence type="ECO:0000313" key="1">
    <source>
        <dbReference type="EnsemblProtists" id="EOD10505"/>
    </source>
</evidence>
<name>A0A0D3IGX0_EMIH1</name>
<dbReference type="EnsemblProtists" id="EOD10505">
    <property type="protein sequence ID" value="EOD10505"/>
    <property type="gene ID" value="EMIHUDRAFT_215766"/>
</dbReference>